<protein>
    <submittedName>
        <fullName evidence="1">Uncharacterized protein</fullName>
    </submittedName>
</protein>
<evidence type="ECO:0000313" key="1">
    <source>
        <dbReference type="EMBL" id="KKM80661.1"/>
    </source>
</evidence>
<dbReference type="EMBL" id="LAZR01008145">
    <property type="protein sequence ID" value="KKM80661.1"/>
    <property type="molecule type" value="Genomic_DNA"/>
</dbReference>
<name>A0A0F9L0Z0_9ZZZZ</name>
<gene>
    <name evidence="1" type="ORF">LCGC14_1337650</name>
</gene>
<dbReference type="AlphaFoldDB" id="A0A0F9L0Z0"/>
<accession>A0A0F9L0Z0</accession>
<proteinExistence type="predicted"/>
<sequence length="85" mass="9721">MTERIVEVEWEDSTSLHGWHDELPTKAAPIRSTGYVFQDDDDALVIYQSYDGQKVTSDSSVSRYGNSLFIPRSAIRKVTELARKR</sequence>
<reference evidence="1" key="1">
    <citation type="journal article" date="2015" name="Nature">
        <title>Complex archaea that bridge the gap between prokaryotes and eukaryotes.</title>
        <authorList>
            <person name="Spang A."/>
            <person name="Saw J.H."/>
            <person name="Jorgensen S.L."/>
            <person name="Zaremba-Niedzwiedzka K."/>
            <person name="Martijn J."/>
            <person name="Lind A.E."/>
            <person name="van Eijk R."/>
            <person name="Schleper C."/>
            <person name="Guy L."/>
            <person name="Ettema T.J."/>
        </authorList>
    </citation>
    <scope>NUCLEOTIDE SEQUENCE</scope>
</reference>
<comment type="caution">
    <text evidence="1">The sequence shown here is derived from an EMBL/GenBank/DDBJ whole genome shotgun (WGS) entry which is preliminary data.</text>
</comment>
<organism evidence="1">
    <name type="scientific">marine sediment metagenome</name>
    <dbReference type="NCBI Taxonomy" id="412755"/>
    <lineage>
        <taxon>unclassified sequences</taxon>
        <taxon>metagenomes</taxon>
        <taxon>ecological metagenomes</taxon>
    </lineage>
</organism>